<dbReference type="OrthoDB" id="7428103at2"/>
<dbReference type="RefSeq" id="WP_106511956.1">
    <property type="nucleotide sequence ID" value="NZ_PXYI01000002.1"/>
</dbReference>
<organism evidence="2 3">
    <name type="scientific">Allosphingosinicella deserti</name>
    <dbReference type="NCBI Taxonomy" id="2116704"/>
    <lineage>
        <taxon>Bacteria</taxon>
        <taxon>Pseudomonadati</taxon>
        <taxon>Pseudomonadota</taxon>
        <taxon>Alphaproteobacteria</taxon>
        <taxon>Sphingomonadales</taxon>
        <taxon>Sphingomonadaceae</taxon>
        <taxon>Allosphingosinicella</taxon>
    </lineage>
</organism>
<protein>
    <submittedName>
        <fullName evidence="2">DUF4136 domain-containing protein</fullName>
    </submittedName>
</protein>
<feature type="signal peptide" evidence="1">
    <location>
        <begin position="1"/>
        <end position="21"/>
    </location>
</feature>
<comment type="caution">
    <text evidence="2">The sequence shown here is derived from an EMBL/GenBank/DDBJ whole genome shotgun (WGS) entry which is preliminary data.</text>
</comment>
<proteinExistence type="predicted"/>
<dbReference type="EMBL" id="PXYI01000002">
    <property type="protein sequence ID" value="PSJ41790.1"/>
    <property type="molecule type" value="Genomic_DNA"/>
</dbReference>
<gene>
    <name evidence="2" type="ORF">C7I55_05785</name>
</gene>
<evidence type="ECO:0000256" key="1">
    <source>
        <dbReference type="SAM" id="SignalP"/>
    </source>
</evidence>
<dbReference type="AlphaFoldDB" id="A0A2P7QV18"/>
<evidence type="ECO:0000313" key="2">
    <source>
        <dbReference type="EMBL" id="PSJ41790.1"/>
    </source>
</evidence>
<dbReference type="PROSITE" id="PS51257">
    <property type="entry name" value="PROKAR_LIPOPROTEIN"/>
    <property type="match status" value="1"/>
</dbReference>
<evidence type="ECO:0000313" key="3">
    <source>
        <dbReference type="Proteomes" id="UP000241167"/>
    </source>
</evidence>
<keyword evidence="3" id="KW-1185">Reference proteome</keyword>
<name>A0A2P7QV18_9SPHN</name>
<keyword evidence="1" id="KW-0732">Signal</keyword>
<feature type="chain" id="PRO_5015184815" evidence="1">
    <location>
        <begin position="22"/>
        <end position="192"/>
    </location>
</feature>
<accession>A0A2P7QV18</accession>
<dbReference type="Proteomes" id="UP000241167">
    <property type="component" value="Unassembled WGS sequence"/>
</dbReference>
<sequence length="192" mass="19671">MKTAFLRGGAILLALAVSACASRGSDRPVPDGVDVARFHLGQATIAKAQIAIEPFDRADASRPEYPAVAAAVARELTRLGWTVAPAGGTSEQIALIDVEQGSRESIAALTAARIGRGIAPPAASGSSAGMTATLLEVGLRRRSDATVFWEGRAVAEAQAGSAEAAPVAAVGRLAPALFQDFPGESGRTIRIR</sequence>
<reference evidence="2 3" key="1">
    <citation type="submission" date="2018-03" db="EMBL/GenBank/DDBJ databases">
        <title>The draft genome of Sphingosinicella sp. GL-C-18.</title>
        <authorList>
            <person name="Liu L."/>
            <person name="Li L."/>
            <person name="Liang L."/>
            <person name="Zhang X."/>
            <person name="Wang T."/>
        </authorList>
    </citation>
    <scope>NUCLEOTIDE SEQUENCE [LARGE SCALE GENOMIC DNA]</scope>
    <source>
        <strain evidence="2 3">GL-C-18</strain>
    </source>
</reference>